<evidence type="ECO:0000313" key="1">
    <source>
        <dbReference type="EMBL" id="OHA59906.1"/>
    </source>
</evidence>
<comment type="caution">
    <text evidence="1">The sequence shown here is derived from an EMBL/GenBank/DDBJ whole genome shotgun (WGS) entry which is preliminary data.</text>
</comment>
<dbReference type="EMBL" id="MHTK01000004">
    <property type="protein sequence ID" value="OHA59906.1"/>
    <property type="molecule type" value="Genomic_DNA"/>
</dbReference>
<dbReference type="AlphaFoldDB" id="A0A1G2QH39"/>
<evidence type="ECO:0008006" key="3">
    <source>
        <dbReference type="Google" id="ProtNLM"/>
    </source>
</evidence>
<gene>
    <name evidence="1" type="ORF">A2589_02595</name>
</gene>
<dbReference type="STRING" id="1802439.A2589_02595"/>
<reference evidence="1 2" key="1">
    <citation type="journal article" date="2016" name="Nat. Commun.">
        <title>Thousands of microbial genomes shed light on interconnected biogeochemical processes in an aquifer system.</title>
        <authorList>
            <person name="Anantharaman K."/>
            <person name="Brown C.T."/>
            <person name="Hug L.A."/>
            <person name="Sharon I."/>
            <person name="Castelle C.J."/>
            <person name="Probst A.J."/>
            <person name="Thomas B.C."/>
            <person name="Singh A."/>
            <person name="Wilkins M.J."/>
            <person name="Karaoz U."/>
            <person name="Brodie E.L."/>
            <person name="Williams K.H."/>
            <person name="Hubbard S.S."/>
            <person name="Banfield J.F."/>
        </authorList>
    </citation>
    <scope>NUCLEOTIDE SEQUENCE [LARGE SCALE GENOMIC DNA]</scope>
</reference>
<sequence length="80" mass="9781">MIIVEIEKSDNESNASMLRRFSKRVRNFGHLKLMRKIRYATRPKSKLKKKQDKLKRINKYEELERLKKLGKVRETTYNNR</sequence>
<organism evidence="1 2">
    <name type="scientific">Candidatus Vogelbacteria bacterium RIFOXYD1_FULL_46_19</name>
    <dbReference type="NCBI Taxonomy" id="1802439"/>
    <lineage>
        <taxon>Bacteria</taxon>
        <taxon>Candidatus Vogeliibacteriota</taxon>
    </lineage>
</organism>
<dbReference type="Proteomes" id="UP000177838">
    <property type="component" value="Unassembled WGS sequence"/>
</dbReference>
<name>A0A1G2QH39_9BACT</name>
<proteinExistence type="predicted"/>
<protein>
    <recommendedName>
        <fullName evidence="3">30S ribosomal protein S21</fullName>
    </recommendedName>
</protein>
<evidence type="ECO:0000313" key="2">
    <source>
        <dbReference type="Proteomes" id="UP000177838"/>
    </source>
</evidence>
<accession>A0A1G2QH39</accession>